<evidence type="ECO:0000256" key="1">
    <source>
        <dbReference type="ARBA" id="ARBA00023125"/>
    </source>
</evidence>
<dbReference type="SUPFAM" id="SSF46955">
    <property type="entry name" value="Putative DNA-binding domain"/>
    <property type="match status" value="1"/>
</dbReference>
<keyword evidence="1" id="KW-0238">DNA-binding</keyword>
<dbReference type="RefSeq" id="WP_227017240.1">
    <property type="nucleotide sequence ID" value="NZ_JAGSND010000002.1"/>
</dbReference>
<accession>A0A8J7VYK0</accession>
<dbReference type="PROSITE" id="PS50937">
    <property type="entry name" value="HTH_MERR_2"/>
    <property type="match status" value="1"/>
</dbReference>
<feature type="domain" description="HTH merR-type" evidence="2">
    <location>
        <begin position="1"/>
        <end position="28"/>
    </location>
</feature>
<dbReference type="InterPro" id="IPR000551">
    <property type="entry name" value="MerR-type_HTH_dom"/>
</dbReference>
<dbReference type="SMART" id="SM00422">
    <property type="entry name" value="HTH_MERR"/>
    <property type="match status" value="1"/>
</dbReference>
<evidence type="ECO:0000313" key="4">
    <source>
        <dbReference type="Proteomes" id="UP000675664"/>
    </source>
</evidence>
<comment type="caution">
    <text evidence="3">The sequence shown here is derived from an EMBL/GenBank/DDBJ whole genome shotgun (WGS) entry which is preliminary data.</text>
</comment>
<evidence type="ECO:0000313" key="3">
    <source>
        <dbReference type="EMBL" id="MBR0597109.1"/>
    </source>
</evidence>
<dbReference type="GO" id="GO:0003700">
    <property type="term" value="F:DNA-binding transcription factor activity"/>
    <property type="evidence" value="ECO:0007669"/>
    <property type="project" value="InterPro"/>
</dbReference>
<dbReference type="EMBL" id="JAGSND010000002">
    <property type="protein sequence ID" value="MBR0597109.1"/>
    <property type="molecule type" value="Genomic_DNA"/>
</dbReference>
<name>A0A8J7VYK0_9FIRM</name>
<proteinExistence type="predicted"/>
<dbReference type="PANTHER" id="PTHR30204">
    <property type="entry name" value="REDOX-CYCLING DRUG-SENSING TRANSCRIPTIONAL ACTIVATOR SOXR"/>
    <property type="match status" value="1"/>
</dbReference>
<dbReference type="PANTHER" id="PTHR30204:SF96">
    <property type="entry name" value="CHROMOSOME-ANCHORING PROTEIN RACA"/>
    <property type="match status" value="1"/>
</dbReference>
<gene>
    <name evidence="3" type="ORF">KCX82_04430</name>
</gene>
<dbReference type="InterPro" id="IPR047057">
    <property type="entry name" value="MerR_fam"/>
</dbReference>
<reference evidence="3" key="2">
    <citation type="submission" date="2021-04" db="EMBL/GenBank/DDBJ databases">
        <authorList>
            <person name="Liu J."/>
        </authorList>
    </citation>
    <scope>NUCLEOTIDE SEQUENCE</scope>
    <source>
        <strain evidence="3">BAD-6</strain>
    </source>
</reference>
<sequence>MKIGTFAKKIDMNISTIRFYINNGLLTPCKVGGQYEFDADCISDMEKILKYKKYNFSLEEIQILFFMEKASRFKDEVVIDVCTDILKNKRKLLIEERDNLTKSIADIEREIENLPTLSNEEITDHGVPFTMIPYLYCPSCQVPLKLDSASLSNGSIQKGNLSCECGYTATITEGMILCEEFAEETPFKAFENIESIMAMKDQFSPAYRKLIAKTYIWMYSQIAAQVDGVKFIMAGPFTFNFLLEYIEKLGKDHIYIIFDPSLKRITKIKKYLSSWNYSIVYIVGQPTHLPIKSAAIDLYIDDYSTVNSLFTYNTFSTDYLASLIKNSGEIIGIFTTYLHAAKSIRNFKKNHPDFMPEKMTLGGLKYHWSMEGVTIIHEKVMGSTSPNEIHFPQNVMGEPVEVLGYHARKSVR</sequence>
<organism evidence="3 4">
    <name type="scientific">Sinanaerobacter chloroacetimidivorans</name>
    <dbReference type="NCBI Taxonomy" id="2818044"/>
    <lineage>
        <taxon>Bacteria</taxon>
        <taxon>Bacillati</taxon>
        <taxon>Bacillota</taxon>
        <taxon>Clostridia</taxon>
        <taxon>Peptostreptococcales</taxon>
        <taxon>Anaerovoracaceae</taxon>
        <taxon>Sinanaerobacter</taxon>
    </lineage>
</organism>
<dbReference type="GO" id="GO:0003677">
    <property type="term" value="F:DNA binding"/>
    <property type="evidence" value="ECO:0007669"/>
    <property type="project" value="UniProtKB-KW"/>
</dbReference>
<protein>
    <submittedName>
        <fullName evidence="3">MerR family transcriptional regulator</fullName>
    </submittedName>
</protein>
<dbReference type="InterPro" id="IPR009061">
    <property type="entry name" value="DNA-bd_dom_put_sf"/>
</dbReference>
<dbReference type="Proteomes" id="UP000675664">
    <property type="component" value="Unassembled WGS sequence"/>
</dbReference>
<reference evidence="3" key="1">
    <citation type="submission" date="2021-04" db="EMBL/GenBank/DDBJ databases">
        <title>Sinoanaerobacter chloroacetimidivorans sp. nov., an obligate anaerobic bacterium isolated from anaerobic sludge.</title>
        <authorList>
            <person name="Bao Y."/>
        </authorList>
    </citation>
    <scope>NUCLEOTIDE SEQUENCE</scope>
    <source>
        <strain evidence="3">BAD-6</strain>
    </source>
</reference>
<evidence type="ECO:0000259" key="2">
    <source>
        <dbReference type="PROSITE" id="PS50937"/>
    </source>
</evidence>
<dbReference type="AlphaFoldDB" id="A0A8J7VYK0"/>
<dbReference type="Gene3D" id="1.10.1660.10">
    <property type="match status" value="1"/>
</dbReference>
<dbReference type="Pfam" id="PF13411">
    <property type="entry name" value="MerR_1"/>
    <property type="match status" value="1"/>
</dbReference>
<keyword evidence="4" id="KW-1185">Reference proteome</keyword>